<evidence type="ECO:0000256" key="6">
    <source>
        <dbReference type="ARBA" id="ARBA00037226"/>
    </source>
</evidence>
<comment type="subcellular location">
    <subcellularLocation>
        <location evidence="1">Mitochondrion</location>
    </subcellularLocation>
</comment>
<proteinExistence type="inferred from homology"/>
<dbReference type="EMBL" id="PUHR01000050">
    <property type="protein sequence ID" value="KAG0669067.1"/>
    <property type="molecule type" value="Genomic_DNA"/>
</dbReference>
<sequence>MLRNNLARCLPKYKSSIFISTVMIPNISNRLISIRNITSETHNEIESNNSMSDAEVDKWLTSIQELRSQFKQSGFNPEIDLSPPGKGKLDLIKETQQINIKPFKPTDTQIKEWESLKNVPLPKREDPILQQITNIIMRDGKKQLAEKIISRALYLVFLQTRKDPINLLKKSLDDLAPLMIVKTFNTGVAKAAVIPVPLTLRQRTRIAWKWVIDASKNRASSDFAVRLAEEIVAVSNGLGSAFDKRDQIHKTAITHRSYIKLK</sequence>
<evidence type="ECO:0000256" key="5">
    <source>
        <dbReference type="ARBA" id="ARBA00023274"/>
    </source>
</evidence>
<dbReference type="InterPro" id="IPR036823">
    <property type="entry name" value="Ribosomal_uS7_dom_sf"/>
</dbReference>
<reference evidence="10 11" key="1">
    <citation type="submission" date="2020-11" db="EMBL/GenBank/DDBJ databases">
        <title>Kefir isolates.</title>
        <authorList>
            <person name="Marcisauskas S."/>
            <person name="Kim Y."/>
            <person name="Blasche S."/>
        </authorList>
    </citation>
    <scope>NUCLEOTIDE SEQUENCE [LARGE SCALE GENOMIC DNA]</scope>
    <source>
        <strain evidence="10 11">OG2</strain>
    </source>
</reference>
<dbReference type="SUPFAM" id="SSF47973">
    <property type="entry name" value="Ribosomal protein S7"/>
    <property type="match status" value="1"/>
</dbReference>
<dbReference type="Pfam" id="PF00177">
    <property type="entry name" value="Ribosomal_S7"/>
    <property type="match status" value="1"/>
</dbReference>
<feature type="domain" description="Small ribosomal subunit protein uS7" evidence="9">
    <location>
        <begin position="114"/>
        <end position="256"/>
    </location>
</feature>
<dbReference type="AlphaFoldDB" id="A0A9P6WB05"/>
<evidence type="ECO:0000256" key="4">
    <source>
        <dbReference type="ARBA" id="ARBA00023128"/>
    </source>
</evidence>
<evidence type="ECO:0000259" key="9">
    <source>
        <dbReference type="Pfam" id="PF00177"/>
    </source>
</evidence>
<organism evidence="10 11">
    <name type="scientific">Maudiozyma exigua</name>
    <name type="common">Yeast</name>
    <name type="synonym">Kazachstania exigua</name>
    <dbReference type="NCBI Taxonomy" id="34358"/>
    <lineage>
        <taxon>Eukaryota</taxon>
        <taxon>Fungi</taxon>
        <taxon>Dikarya</taxon>
        <taxon>Ascomycota</taxon>
        <taxon>Saccharomycotina</taxon>
        <taxon>Saccharomycetes</taxon>
        <taxon>Saccharomycetales</taxon>
        <taxon>Saccharomycetaceae</taxon>
        <taxon>Maudiozyma</taxon>
    </lineage>
</organism>
<dbReference type="CDD" id="cd14868">
    <property type="entry name" value="uS7_Mitochondria_Fungi"/>
    <property type="match status" value="1"/>
</dbReference>
<keyword evidence="5 8" id="KW-0687">Ribonucleoprotein</keyword>
<name>A0A9P6WB05_MAUEX</name>
<protein>
    <recommendedName>
        <fullName evidence="7">Small ribosomal subunit protein uS7m</fullName>
    </recommendedName>
</protein>
<dbReference type="GO" id="GO:0005739">
    <property type="term" value="C:mitochondrion"/>
    <property type="evidence" value="ECO:0007669"/>
    <property type="project" value="UniProtKB-SubCell"/>
</dbReference>
<keyword evidence="3 8" id="KW-0689">Ribosomal protein</keyword>
<dbReference type="FunFam" id="1.10.455.10:FF:000006">
    <property type="entry name" value="37S ribosomal protein S7, mitochondrial"/>
    <property type="match status" value="1"/>
</dbReference>
<dbReference type="Proteomes" id="UP000750334">
    <property type="component" value="Unassembled WGS sequence"/>
</dbReference>
<evidence type="ECO:0000256" key="1">
    <source>
        <dbReference type="ARBA" id="ARBA00004173"/>
    </source>
</evidence>
<dbReference type="Gene3D" id="1.10.455.10">
    <property type="entry name" value="Ribosomal protein S7 domain"/>
    <property type="match status" value="1"/>
</dbReference>
<comment type="caution">
    <text evidence="10">The sequence shown here is derived from an EMBL/GenBank/DDBJ whole genome shotgun (WGS) entry which is preliminary data.</text>
</comment>
<dbReference type="GO" id="GO:0005840">
    <property type="term" value="C:ribosome"/>
    <property type="evidence" value="ECO:0007669"/>
    <property type="project" value="UniProtKB-KW"/>
</dbReference>
<evidence type="ECO:0000256" key="8">
    <source>
        <dbReference type="RuleBase" id="RU003619"/>
    </source>
</evidence>
<dbReference type="GO" id="GO:0003735">
    <property type="term" value="F:structural constituent of ribosome"/>
    <property type="evidence" value="ECO:0007669"/>
    <property type="project" value="InterPro"/>
</dbReference>
<comment type="similarity">
    <text evidence="2 8">Belongs to the universal ribosomal protein uS7 family.</text>
</comment>
<comment type="function">
    <text evidence="6">Component of the mitochondrial ribosome (mitoribosome), a dedicated translation machinery responsible for the synthesis of mitochondrial genome-encoded proteins, including at least some of the essential transmembrane subunits of the mitochondrial respiratory chain. The mitoribosomes are attached to the mitochondrial inner membrane and translation products are cotranslationally integrated into the membrane.</text>
</comment>
<evidence type="ECO:0000256" key="3">
    <source>
        <dbReference type="ARBA" id="ARBA00022980"/>
    </source>
</evidence>
<dbReference type="InterPro" id="IPR020606">
    <property type="entry name" value="Ribosomal_uS7_CS"/>
</dbReference>
<evidence type="ECO:0000313" key="10">
    <source>
        <dbReference type="EMBL" id="KAG0669067.1"/>
    </source>
</evidence>
<dbReference type="GO" id="GO:1990904">
    <property type="term" value="C:ribonucleoprotein complex"/>
    <property type="evidence" value="ECO:0007669"/>
    <property type="project" value="UniProtKB-KW"/>
</dbReference>
<dbReference type="GO" id="GO:0003723">
    <property type="term" value="F:RNA binding"/>
    <property type="evidence" value="ECO:0007669"/>
    <property type="project" value="InterPro"/>
</dbReference>
<keyword evidence="11" id="KW-1185">Reference proteome</keyword>
<dbReference type="InterPro" id="IPR000235">
    <property type="entry name" value="Ribosomal_uS7"/>
</dbReference>
<evidence type="ECO:0000256" key="2">
    <source>
        <dbReference type="ARBA" id="ARBA00007151"/>
    </source>
</evidence>
<evidence type="ECO:0000256" key="7">
    <source>
        <dbReference type="ARBA" id="ARBA00039306"/>
    </source>
</evidence>
<dbReference type="PANTHER" id="PTHR11205">
    <property type="entry name" value="RIBOSOMAL PROTEIN S7"/>
    <property type="match status" value="1"/>
</dbReference>
<dbReference type="PROSITE" id="PS00052">
    <property type="entry name" value="RIBOSOMAL_S7"/>
    <property type="match status" value="1"/>
</dbReference>
<dbReference type="OrthoDB" id="9972728at2759"/>
<gene>
    <name evidence="10" type="ORF">C6P45_004139</name>
</gene>
<dbReference type="InterPro" id="IPR047988">
    <property type="entry name" value="Ribosomal_uS7m_fungi"/>
</dbReference>
<dbReference type="InterPro" id="IPR023798">
    <property type="entry name" value="Ribosomal_uS7_dom"/>
</dbReference>
<evidence type="ECO:0000313" key="11">
    <source>
        <dbReference type="Proteomes" id="UP000750334"/>
    </source>
</evidence>
<dbReference type="GO" id="GO:0006412">
    <property type="term" value="P:translation"/>
    <property type="evidence" value="ECO:0007669"/>
    <property type="project" value="InterPro"/>
</dbReference>
<accession>A0A9P6WB05</accession>
<keyword evidence="4" id="KW-0496">Mitochondrion</keyword>